<reference evidence="3" key="1">
    <citation type="submission" date="2017-02" db="UniProtKB">
        <authorList>
            <consortium name="WormBaseParasite"/>
        </authorList>
    </citation>
    <scope>IDENTIFICATION</scope>
</reference>
<evidence type="ECO:0000313" key="1">
    <source>
        <dbReference type="EMBL" id="VDO47061.1"/>
    </source>
</evidence>
<protein>
    <submittedName>
        <fullName evidence="3">Craniofacial development protein 2-like</fullName>
    </submittedName>
</protein>
<keyword evidence="2" id="KW-1185">Reference proteome</keyword>
<evidence type="ECO:0000313" key="2">
    <source>
        <dbReference type="Proteomes" id="UP000268014"/>
    </source>
</evidence>
<reference evidence="1 2" key="2">
    <citation type="submission" date="2018-11" db="EMBL/GenBank/DDBJ databases">
        <authorList>
            <consortium name="Pathogen Informatics"/>
        </authorList>
    </citation>
    <scope>NUCLEOTIDE SEQUENCE [LARGE SCALE GENOMIC DNA]</scope>
    <source>
        <strain evidence="1 2">MHpl1</strain>
    </source>
</reference>
<dbReference type="Proteomes" id="UP000268014">
    <property type="component" value="Unassembled WGS sequence"/>
</dbReference>
<dbReference type="Gene3D" id="3.60.10.10">
    <property type="entry name" value="Endonuclease/exonuclease/phosphatase"/>
    <property type="match status" value="1"/>
</dbReference>
<dbReference type="InterPro" id="IPR036691">
    <property type="entry name" value="Endo/exonu/phosph_ase_sf"/>
</dbReference>
<dbReference type="WBParaSite" id="HPLM_0001290101-mRNA-1">
    <property type="protein sequence ID" value="HPLM_0001290101-mRNA-1"/>
    <property type="gene ID" value="HPLM_0001290101"/>
</dbReference>
<dbReference type="STRING" id="6290.A0A0N4WNM7"/>
<proteinExistence type="predicted"/>
<sequence length="248" mass="28346">MPLLKLEKSCSLEYATAEVGGVGVLVNTHLAMNIDPYESLITRIGRFRLGRRGPTSALTVFVIYAPTLSYDEEELEAFYMDLEKLYKEDHTFFKVIVGEFNAKIGPRRTAEGLHIGTHGMERNEQGERLSVFIRSTYTIHGSSQFQHSHLLWTWESPGGQFHIETDHTIVNRKFCLTVVAVFFVVCCFFLSSTRDQTTVYSTRFLFSVRGERAANFRKRGPETDVNWNHFASLASLWEDSVSDNIDEK</sequence>
<name>A0A0N4WNM7_HAEPC</name>
<organism evidence="3">
    <name type="scientific">Haemonchus placei</name>
    <name type="common">Barber's pole worm</name>
    <dbReference type="NCBI Taxonomy" id="6290"/>
    <lineage>
        <taxon>Eukaryota</taxon>
        <taxon>Metazoa</taxon>
        <taxon>Ecdysozoa</taxon>
        <taxon>Nematoda</taxon>
        <taxon>Chromadorea</taxon>
        <taxon>Rhabditida</taxon>
        <taxon>Rhabditina</taxon>
        <taxon>Rhabditomorpha</taxon>
        <taxon>Strongyloidea</taxon>
        <taxon>Trichostrongylidae</taxon>
        <taxon>Haemonchus</taxon>
    </lineage>
</organism>
<evidence type="ECO:0000313" key="3">
    <source>
        <dbReference type="WBParaSite" id="HPLM_0001290101-mRNA-1"/>
    </source>
</evidence>
<accession>A0A0N4WNM7</accession>
<gene>
    <name evidence="1" type="ORF">HPLM_LOCUS12893</name>
</gene>
<dbReference type="OrthoDB" id="5824147at2759"/>
<dbReference type="OMA" id="HLLWTWE"/>
<dbReference type="SUPFAM" id="SSF56219">
    <property type="entry name" value="DNase I-like"/>
    <property type="match status" value="1"/>
</dbReference>
<dbReference type="EMBL" id="UZAF01018011">
    <property type="protein sequence ID" value="VDO47061.1"/>
    <property type="molecule type" value="Genomic_DNA"/>
</dbReference>
<dbReference type="AlphaFoldDB" id="A0A0N4WNM7"/>